<dbReference type="EMBL" id="CAXDID020000037">
    <property type="protein sequence ID" value="CAL5998097.1"/>
    <property type="molecule type" value="Genomic_DNA"/>
</dbReference>
<reference evidence="1 2" key="1">
    <citation type="submission" date="2024-07" db="EMBL/GenBank/DDBJ databases">
        <authorList>
            <person name="Akdeniz Z."/>
        </authorList>
    </citation>
    <scope>NUCLEOTIDE SEQUENCE [LARGE SCALE GENOMIC DNA]</scope>
</reference>
<proteinExistence type="predicted"/>
<comment type="caution">
    <text evidence="1">The sequence shown here is derived from an EMBL/GenBank/DDBJ whole genome shotgun (WGS) entry which is preliminary data.</text>
</comment>
<accession>A0ABP1HPQ0</accession>
<sequence>MIQNRDMAFQDPTKVNKETRDFFSKNRHEFINSKQYPINVKSEVKLGHCMDNYYQITNKGFQFLVDMRFNKKQKYKAQIQNVIFATARMTSTTSLIVKSFKEITSQHMITLLDSWPIK</sequence>
<protein>
    <submittedName>
        <fullName evidence="1">Hypothetical_protein</fullName>
    </submittedName>
</protein>
<dbReference type="Proteomes" id="UP001642409">
    <property type="component" value="Unassembled WGS sequence"/>
</dbReference>
<evidence type="ECO:0000313" key="2">
    <source>
        <dbReference type="Proteomes" id="UP001642409"/>
    </source>
</evidence>
<name>A0ABP1HPQ0_9EUKA</name>
<gene>
    <name evidence="1" type="ORF">HINF_LOCUS15571</name>
</gene>
<organism evidence="1 2">
    <name type="scientific">Hexamita inflata</name>
    <dbReference type="NCBI Taxonomy" id="28002"/>
    <lineage>
        <taxon>Eukaryota</taxon>
        <taxon>Metamonada</taxon>
        <taxon>Diplomonadida</taxon>
        <taxon>Hexamitidae</taxon>
        <taxon>Hexamitinae</taxon>
        <taxon>Hexamita</taxon>
    </lineage>
</organism>
<keyword evidence="2" id="KW-1185">Reference proteome</keyword>
<evidence type="ECO:0000313" key="1">
    <source>
        <dbReference type="EMBL" id="CAL5998097.1"/>
    </source>
</evidence>